<sequence length="264" mass="28979">MMRFTDSHCHFDFPDFAADASALLHACAQRGVSRLLVPGVSAAQWQRLSPWLAAWQQDCPVRVYGAFGLHPCYVQEHESEHLHQLPERLQAAWVVAVGEIGLDGTQPDMPKQIRFLNAQLALANNARLPVILHQRQAHNELIRALKHTPPIHGGVVHAFSGSLAMAQEYIALGLKLGIGGVMTYPRAAKTRATVQALAAEHLLLETDGPDMPLFGYQGVRNSPVQVPNVFRALCALRGVTEVTSLAAQLEANVDATFPRLTRRQ</sequence>
<dbReference type="CDD" id="cd01310">
    <property type="entry name" value="TatD_DNAse"/>
    <property type="match status" value="1"/>
</dbReference>
<protein>
    <submittedName>
        <fullName evidence="1">TatD family hydrolase</fullName>
        <ecNumber evidence="1">3.1.-.-</ecNumber>
    </submittedName>
</protein>
<dbReference type="InterPro" id="IPR032466">
    <property type="entry name" value="Metal_Hydrolase"/>
</dbReference>
<gene>
    <name evidence="1" type="ORF">ACFOOG_05550</name>
</gene>
<accession>A0ABV7ZUX0</accession>
<keyword evidence="1" id="KW-0378">Hydrolase</keyword>
<name>A0ABV7ZUX0_9GAMM</name>
<dbReference type="Pfam" id="PF01026">
    <property type="entry name" value="TatD_DNase"/>
    <property type="match status" value="1"/>
</dbReference>
<dbReference type="PIRSF" id="PIRSF005902">
    <property type="entry name" value="DNase_TatD"/>
    <property type="match status" value="1"/>
</dbReference>
<dbReference type="InterPro" id="IPR001130">
    <property type="entry name" value="TatD-like"/>
</dbReference>
<dbReference type="Gene3D" id="3.20.20.140">
    <property type="entry name" value="Metal-dependent hydrolases"/>
    <property type="match status" value="1"/>
</dbReference>
<dbReference type="EMBL" id="JBHRYR010000002">
    <property type="protein sequence ID" value="MFC3852297.1"/>
    <property type="molecule type" value="Genomic_DNA"/>
</dbReference>
<dbReference type="RefSeq" id="WP_380694294.1">
    <property type="nucleotide sequence ID" value="NZ_JBHRYR010000002.1"/>
</dbReference>
<dbReference type="GO" id="GO:0016787">
    <property type="term" value="F:hydrolase activity"/>
    <property type="evidence" value="ECO:0007669"/>
    <property type="project" value="UniProtKB-KW"/>
</dbReference>
<reference evidence="2" key="1">
    <citation type="journal article" date="2019" name="Int. J. Syst. Evol. Microbiol.">
        <title>The Global Catalogue of Microorganisms (GCM) 10K type strain sequencing project: providing services to taxonomists for standard genome sequencing and annotation.</title>
        <authorList>
            <consortium name="The Broad Institute Genomics Platform"/>
            <consortium name="The Broad Institute Genome Sequencing Center for Infectious Disease"/>
            <person name="Wu L."/>
            <person name="Ma J."/>
        </authorList>
    </citation>
    <scope>NUCLEOTIDE SEQUENCE [LARGE SCALE GENOMIC DNA]</scope>
    <source>
        <strain evidence="2">IBRC 10765</strain>
    </source>
</reference>
<organism evidence="1 2">
    <name type="scientific">Saccharospirillum mangrovi</name>
    <dbReference type="NCBI Taxonomy" id="2161747"/>
    <lineage>
        <taxon>Bacteria</taxon>
        <taxon>Pseudomonadati</taxon>
        <taxon>Pseudomonadota</taxon>
        <taxon>Gammaproteobacteria</taxon>
        <taxon>Oceanospirillales</taxon>
        <taxon>Saccharospirillaceae</taxon>
        <taxon>Saccharospirillum</taxon>
    </lineage>
</organism>
<dbReference type="SUPFAM" id="SSF51556">
    <property type="entry name" value="Metallo-dependent hydrolases"/>
    <property type="match status" value="1"/>
</dbReference>
<evidence type="ECO:0000313" key="1">
    <source>
        <dbReference type="EMBL" id="MFC3852297.1"/>
    </source>
</evidence>
<dbReference type="PANTHER" id="PTHR46124:SF3">
    <property type="entry name" value="HYDROLASE"/>
    <property type="match status" value="1"/>
</dbReference>
<evidence type="ECO:0000313" key="2">
    <source>
        <dbReference type="Proteomes" id="UP001595617"/>
    </source>
</evidence>
<keyword evidence="2" id="KW-1185">Reference proteome</keyword>
<dbReference type="EC" id="3.1.-.-" evidence="1"/>
<dbReference type="PANTHER" id="PTHR46124">
    <property type="entry name" value="D-AMINOACYL-TRNA DEACYLASE"/>
    <property type="match status" value="1"/>
</dbReference>
<dbReference type="Proteomes" id="UP001595617">
    <property type="component" value="Unassembled WGS sequence"/>
</dbReference>
<comment type="caution">
    <text evidence="1">The sequence shown here is derived from an EMBL/GenBank/DDBJ whole genome shotgun (WGS) entry which is preliminary data.</text>
</comment>
<proteinExistence type="predicted"/>